<feature type="transmembrane region" description="Helical" evidence="1">
    <location>
        <begin position="317"/>
        <end position="335"/>
    </location>
</feature>
<dbReference type="PATRIC" id="fig|582680.7.peg.2557"/>
<evidence type="ECO:0000313" key="4">
    <source>
        <dbReference type="Proteomes" id="UP000033448"/>
    </source>
</evidence>
<feature type="transmembrane region" description="Helical" evidence="1">
    <location>
        <begin position="148"/>
        <end position="166"/>
    </location>
</feature>
<feature type="transmembrane region" description="Helical" evidence="1">
    <location>
        <begin position="196"/>
        <end position="212"/>
    </location>
</feature>
<comment type="caution">
    <text evidence="3">The sequence shown here is derived from an EMBL/GenBank/DDBJ whole genome shotgun (WGS) entry which is preliminary data.</text>
</comment>
<feature type="transmembrane region" description="Helical" evidence="1">
    <location>
        <begin position="120"/>
        <end position="141"/>
    </location>
</feature>
<feature type="transmembrane region" description="Helical" evidence="1">
    <location>
        <begin position="375"/>
        <end position="396"/>
    </location>
</feature>
<feature type="transmembrane region" description="Helical" evidence="1">
    <location>
        <begin position="172"/>
        <end position="189"/>
    </location>
</feature>
<evidence type="ECO:0008006" key="5">
    <source>
        <dbReference type="Google" id="ProtNLM"/>
    </source>
</evidence>
<gene>
    <name evidence="3" type="ORF">RL72_02502</name>
</gene>
<evidence type="ECO:0000256" key="1">
    <source>
        <dbReference type="SAM" id="Phobius"/>
    </source>
</evidence>
<organism evidence="3 4">
    <name type="scientific">Microbacterium azadirachtae</name>
    <dbReference type="NCBI Taxonomy" id="582680"/>
    <lineage>
        <taxon>Bacteria</taxon>
        <taxon>Bacillati</taxon>
        <taxon>Actinomycetota</taxon>
        <taxon>Actinomycetes</taxon>
        <taxon>Micrococcales</taxon>
        <taxon>Microbacteriaceae</taxon>
        <taxon>Microbacterium</taxon>
    </lineage>
</organism>
<keyword evidence="2" id="KW-0732">Signal</keyword>
<dbReference type="Pfam" id="PF09913">
    <property type="entry name" value="DUF2142"/>
    <property type="match status" value="1"/>
</dbReference>
<keyword evidence="1" id="KW-0472">Membrane</keyword>
<dbReference type="InterPro" id="IPR018674">
    <property type="entry name" value="DUF2142_membrane"/>
</dbReference>
<feature type="transmembrane region" description="Helical" evidence="1">
    <location>
        <begin position="342"/>
        <end position="360"/>
    </location>
</feature>
<reference evidence="3 4" key="1">
    <citation type="submission" date="2015-02" db="EMBL/GenBank/DDBJ databases">
        <title>Draft genome sequences of ten Microbacterium spp. with emphasis on heavy metal contaminated environments.</title>
        <authorList>
            <person name="Corretto E."/>
        </authorList>
    </citation>
    <scope>NUCLEOTIDE SEQUENCE [LARGE SCALE GENOMIC DNA]</scope>
    <source>
        <strain evidence="3 4">DSM 23848</strain>
    </source>
</reference>
<accession>A0A0F0KQL2</accession>
<feature type="transmembrane region" description="Helical" evidence="1">
    <location>
        <begin position="452"/>
        <end position="473"/>
    </location>
</feature>
<name>A0A0F0KQL2_9MICO</name>
<keyword evidence="4" id="KW-1185">Reference proteome</keyword>
<dbReference type="Proteomes" id="UP000033448">
    <property type="component" value="Unassembled WGS sequence"/>
</dbReference>
<keyword evidence="1" id="KW-0812">Transmembrane</keyword>
<feature type="signal peptide" evidence="2">
    <location>
        <begin position="1"/>
        <end position="20"/>
    </location>
</feature>
<feature type="transmembrane region" description="Helical" evidence="1">
    <location>
        <begin position="241"/>
        <end position="262"/>
    </location>
</feature>
<feature type="transmembrane region" description="Helical" evidence="1">
    <location>
        <begin position="403"/>
        <end position="422"/>
    </location>
</feature>
<sequence>MPLLLLVALSSWAVSSPAGSSPDDNYHLASIWCGAGERPGLCESASGGAGERVPWATIASHECYHFQPEVAATCQVKALGADPNRLVTTQHVNSVAHYYSPLYYAVLSPFASADVGASVIAIRIVNSLLFVVIVSVLFWVLPARRRPLLVVSLAVTVVPWGVFLIASVNPSGWAVLAGGTVWLAVLGFLESAGWRRVVLGVLAVVTAVMGAGARSDMAVYAVIGMVAAVFLAMRGGGGRRFWVSVILPVVLSLVCFVLFLTAQQVGVWQNGVAPGSGGTARHGWSLLLHNLLNVPTLVFGSLGSWPLGWNDVTIPPVVWVGTLFVFAAAVFTGLATMSWRKALVVGATVIALVSLPLYLLQRSLTEVGGLVHPRYLLPLLIMFVGFVLFPIGTRWVRVTPLQAWLVVAVLSAANAVSLYSNIRRYTLGGAPGVSLSGPGSWWWGSGVPQPSIVFAGGIIAFTAALALLTHHLLTTQRAQQAQLVDEAEERGAQARVAQAGAS</sequence>
<dbReference type="AlphaFoldDB" id="A0A0F0KQL2"/>
<keyword evidence="1" id="KW-1133">Transmembrane helix</keyword>
<dbReference type="EMBL" id="JYIT01000081">
    <property type="protein sequence ID" value="KJL21541.1"/>
    <property type="molecule type" value="Genomic_DNA"/>
</dbReference>
<feature type="transmembrane region" description="Helical" evidence="1">
    <location>
        <begin position="218"/>
        <end position="234"/>
    </location>
</feature>
<proteinExistence type="predicted"/>
<protein>
    <recommendedName>
        <fullName evidence="5">DUF2142 domain-containing protein</fullName>
    </recommendedName>
</protein>
<evidence type="ECO:0000256" key="2">
    <source>
        <dbReference type="SAM" id="SignalP"/>
    </source>
</evidence>
<evidence type="ECO:0000313" key="3">
    <source>
        <dbReference type="EMBL" id="KJL21541.1"/>
    </source>
</evidence>
<feature type="chain" id="PRO_5002444545" description="DUF2142 domain-containing protein" evidence="2">
    <location>
        <begin position="21"/>
        <end position="502"/>
    </location>
</feature>